<sequence>MRTSVFTFSDGYTIPYYEWTATKKAKAVVLGIHGITTDLDQWRILASNLAEALAIDVHVPVLRGYKPNEKHKGHIENMEQYDVDLTEMINELKQEYNQVILLGHSAGCGNVLRGLYLQDLNVGALLLSPFIHPEMNVFRSRENAGDGDDGGYKLFQMRTVIAHTLSKLGIKIAESLPVVQVPLREKPMFRDSAVFQYRLSYRLMMGRFLNPDLAVGYIQKQKIPIIIGEEDEVIDAGKLAHALSLSGQKIVQRIQGADHNSVFHHQDSLSRIIDEIRAMMNISN</sequence>
<evidence type="ECO:0000259" key="1">
    <source>
        <dbReference type="Pfam" id="PF12146"/>
    </source>
</evidence>
<dbReference type="Gene3D" id="3.40.50.1820">
    <property type="entry name" value="alpha/beta hydrolase"/>
    <property type="match status" value="1"/>
</dbReference>
<dbReference type="EMBL" id="CP001791">
    <property type="protein sequence ID" value="ADH99373.1"/>
    <property type="molecule type" value="Genomic_DNA"/>
</dbReference>
<dbReference type="InterPro" id="IPR022742">
    <property type="entry name" value="Hydrolase_4"/>
</dbReference>
<dbReference type="Proteomes" id="UP000000271">
    <property type="component" value="Chromosome"/>
</dbReference>
<organism evidence="2 3">
    <name type="scientific">Bacillus selenitireducens (strain ATCC 700615 / DSM 15326 / MLS10)</name>
    <dbReference type="NCBI Taxonomy" id="439292"/>
    <lineage>
        <taxon>Bacteria</taxon>
        <taxon>Bacillati</taxon>
        <taxon>Bacillota</taxon>
        <taxon>Bacilli</taxon>
        <taxon>Bacillales</taxon>
        <taxon>Bacillaceae</taxon>
        <taxon>Salisediminibacterium</taxon>
    </lineage>
</organism>
<dbReference type="KEGG" id="bse:Bsel_1868"/>
<dbReference type="InterPro" id="IPR029058">
    <property type="entry name" value="AB_hydrolase_fold"/>
</dbReference>
<feature type="domain" description="Serine aminopeptidase S33" evidence="1">
    <location>
        <begin position="24"/>
        <end position="259"/>
    </location>
</feature>
<dbReference type="eggNOG" id="COG2267">
    <property type="taxonomic scope" value="Bacteria"/>
</dbReference>
<name>D6XU87_BACIE</name>
<dbReference type="AlphaFoldDB" id="D6XU87"/>
<dbReference type="RefSeq" id="WP_013172795.1">
    <property type="nucleotide sequence ID" value="NC_014219.1"/>
</dbReference>
<evidence type="ECO:0000313" key="2">
    <source>
        <dbReference type="EMBL" id="ADH99373.1"/>
    </source>
</evidence>
<accession>D6XU87</accession>
<reference evidence="2" key="1">
    <citation type="submission" date="2009-10" db="EMBL/GenBank/DDBJ databases">
        <title>Complete sequence of Bacillus selenitireducens MLS10.</title>
        <authorList>
            <consortium name="US DOE Joint Genome Institute"/>
            <person name="Lucas S."/>
            <person name="Copeland A."/>
            <person name="Lapidus A."/>
            <person name="Glavina del Rio T."/>
            <person name="Dalin E."/>
            <person name="Tice H."/>
            <person name="Bruce D."/>
            <person name="Goodwin L."/>
            <person name="Pitluck S."/>
            <person name="Sims D."/>
            <person name="Brettin T."/>
            <person name="Detter J.C."/>
            <person name="Han C."/>
            <person name="Larimer F."/>
            <person name="Land M."/>
            <person name="Hauser L."/>
            <person name="Kyrpides N."/>
            <person name="Ovchinnikova G."/>
            <person name="Stolz J."/>
        </authorList>
    </citation>
    <scope>NUCLEOTIDE SEQUENCE [LARGE SCALE GENOMIC DNA]</scope>
    <source>
        <strain evidence="2">MLS10</strain>
    </source>
</reference>
<proteinExistence type="predicted"/>
<evidence type="ECO:0000313" key="3">
    <source>
        <dbReference type="Proteomes" id="UP000000271"/>
    </source>
</evidence>
<dbReference type="SUPFAM" id="SSF53474">
    <property type="entry name" value="alpha/beta-Hydrolases"/>
    <property type="match status" value="1"/>
</dbReference>
<keyword evidence="3" id="KW-1185">Reference proteome</keyword>
<gene>
    <name evidence="2" type="ordered locus">Bsel_1868</name>
</gene>
<dbReference type="Pfam" id="PF12146">
    <property type="entry name" value="Hydrolase_4"/>
    <property type="match status" value="1"/>
</dbReference>
<dbReference type="HOGENOM" id="CLU_978804_0_0_9"/>
<protein>
    <submittedName>
        <fullName evidence="2">Lysophospholipase-like protein</fullName>
    </submittedName>
</protein>
<dbReference type="STRING" id="439292.Bsel_1868"/>